<dbReference type="Pfam" id="PF13440">
    <property type="entry name" value="Polysacc_synt_3"/>
    <property type="match status" value="1"/>
</dbReference>
<name>A0ABU0S3P9_9HYPH</name>
<dbReference type="PANTHER" id="PTHR30250">
    <property type="entry name" value="PST FAMILY PREDICTED COLANIC ACID TRANSPORTER"/>
    <property type="match status" value="1"/>
</dbReference>
<comment type="subcellular location">
    <subcellularLocation>
        <location evidence="1">Cell membrane</location>
        <topology evidence="1">Multi-pass membrane protein</topology>
    </subcellularLocation>
</comment>
<keyword evidence="5 7" id="KW-1133">Transmembrane helix</keyword>
<dbReference type="Proteomes" id="UP001237780">
    <property type="component" value="Unassembled WGS sequence"/>
</dbReference>
<dbReference type="EMBL" id="JAUSZT010000002">
    <property type="protein sequence ID" value="MDQ0995390.1"/>
    <property type="molecule type" value="Genomic_DNA"/>
</dbReference>
<comment type="caution">
    <text evidence="8">The sequence shown here is derived from an EMBL/GenBank/DDBJ whole genome shotgun (WGS) entry which is preliminary data.</text>
</comment>
<keyword evidence="4 7" id="KW-0812">Transmembrane</keyword>
<feature type="transmembrane region" description="Helical" evidence="7">
    <location>
        <begin position="383"/>
        <end position="402"/>
    </location>
</feature>
<evidence type="ECO:0000256" key="2">
    <source>
        <dbReference type="ARBA" id="ARBA00007430"/>
    </source>
</evidence>
<sequence length="482" mass="52952">MTDITIGKSLHNSMVWNALNMLTTQVAGFLIFLIIAGRISPEIFGLVALSAVLADILMNEGRTAGMDAIIQENDFRPRSLNSAFYSLMAVAVVFALVLIVLAPYLANVQGKPLVAQFMPVFGILVLFVPWLSVMDALIMRNLNFKVMTQRNIISTIVGGGAGIAFAFSDWAIWALIIQRSVSMAVIVAFEFSYTRWHPGLAADRNVAAAIAKRFFPLWAIGAFNLLLHRIATFVFGLRYSAHVLGLLRAADRINESIQAPLISPLYSLWLPLMTRVRGDKAKEREIYVAIVRTAAFFAMPAFAGLFVVANDIVDLILPERYSDVASLMRALSIVSLSIPFVWFNTLAMNALDMNRTSLIFSVCSVSACIVALLLSRGVSPQEAILWTSAPALVMGIAGNIIIHRRLSLPHWEAYAGLLPAIIAAGAMALVTTYVRMELALWHPAIRLVACITLGGAIYFGWLALFNRRWLVERVDLLRGRAG</sequence>
<keyword evidence="3" id="KW-1003">Cell membrane</keyword>
<feature type="transmembrane region" description="Helical" evidence="7">
    <location>
        <begin position="82"/>
        <end position="105"/>
    </location>
</feature>
<evidence type="ECO:0000256" key="6">
    <source>
        <dbReference type="ARBA" id="ARBA00023136"/>
    </source>
</evidence>
<accession>A0ABU0S3P9</accession>
<feature type="transmembrane region" description="Helical" evidence="7">
    <location>
        <begin position="43"/>
        <end position="61"/>
    </location>
</feature>
<evidence type="ECO:0000256" key="4">
    <source>
        <dbReference type="ARBA" id="ARBA00022692"/>
    </source>
</evidence>
<feature type="transmembrane region" description="Helical" evidence="7">
    <location>
        <begin position="440"/>
        <end position="464"/>
    </location>
</feature>
<comment type="similarity">
    <text evidence="2">Belongs to the polysaccharide synthase family.</text>
</comment>
<evidence type="ECO:0000256" key="1">
    <source>
        <dbReference type="ARBA" id="ARBA00004651"/>
    </source>
</evidence>
<protein>
    <submittedName>
        <fullName evidence="8">O-antigen/teichoic acid export membrane protein</fullName>
    </submittedName>
</protein>
<gene>
    <name evidence="8" type="ORF">QFZ34_000567</name>
</gene>
<reference evidence="8 9" key="1">
    <citation type="submission" date="2023-07" db="EMBL/GenBank/DDBJ databases">
        <title>Comparative genomics of wheat-associated soil bacteria to identify genetic determinants of phenazine resistance.</title>
        <authorList>
            <person name="Mouncey N."/>
        </authorList>
    </citation>
    <scope>NUCLEOTIDE SEQUENCE [LARGE SCALE GENOMIC DNA]</scope>
    <source>
        <strain evidence="8 9">W4I11</strain>
    </source>
</reference>
<feature type="transmembrane region" description="Helical" evidence="7">
    <location>
        <begin position="18"/>
        <end position="37"/>
    </location>
</feature>
<feature type="transmembrane region" description="Helical" evidence="7">
    <location>
        <begin position="358"/>
        <end position="377"/>
    </location>
</feature>
<evidence type="ECO:0000256" key="7">
    <source>
        <dbReference type="SAM" id="Phobius"/>
    </source>
</evidence>
<feature type="transmembrane region" description="Helical" evidence="7">
    <location>
        <begin position="150"/>
        <end position="167"/>
    </location>
</feature>
<evidence type="ECO:0000313" key="8">
    <source>
        <dbReference type="EMBL" id="MDQ0995390.1"/>
    </source>
</evidence>
<feature type="transmembrane region" description="Helical" evidence="7">
    <location>
        <begin position="327"/>
        <end position="346"/>
    </location>
</feature>
<feature type="transmembrane region" description="Helical" evidence="7">
    <location>
        <begin position="286"/>
        <end position="307"/>
    </location>
</feature>
<evidence type="ECO:0000256" key="5">
    <source>
        <dbReference type="ARBA" id="ARBA00022989"/>
    </source>
</evidence>
<dbReference type="PANTHER" id="PTHR30250:SF10">
    <property type="entry name" value="LIPOPOLYSACCHARIDE BIOSYNTHESIS PROTEIN WZXC"/>
    <property type="match status" value="1"/>
</dbReference>
<dbReference type="InterPro" id="IPR050833">
    <property type="entry name" value="Poly_Biosynth_Transport"/>
</dbReference>
<proteinExistence type="inferred from homology"/>
<feature type="transmembrane region" description="Helical" evidence="7">
    <location>
        <begin position="414"/>
        <end position="434"/>
    </location>
</feature>
<evidence type="ECO:0000256" key="3">
    <source>
        <dbReference type="ARBA" id="ARBA00022475"/>
    </source>
</evidence>
<dbReference type="RefSeq" id="WP_307276575.1">
    <property type="nucleotide sequence ID" value="NZ_JAUSZT010000002.1"/>
</dbReference>
<keyword evidence="9" id="KW-1185">Reference proteome</keyword>
<feature type="transmembrane region" description="Helical" evidence="7">
    <location>
        <begin position="117"/>
        <end position="138"/>
    </location>
</feature>
<feature type="transmembrane region" description="Helical" evidence="7">
    <location>
        <begin position="214"/>
        <end position="237"/>
    </location>
</feature>
<keyword evidence="6 7" id="KW-0472">Membrane</keyword>
<evidence type="ECO:0000313" key="9">
    <source>
        <dbReference type="Proteomes" id="UP001237780"/>
    </source>
</evidence>
<organism evidence="8 9">
    <name type="scientific">Phyllobacterium ifriqiyense</name>
    <dbReference type="NCBI Taxonomy" id="314238"/>
    <lineage>
        <taxon>Bacteria</taxon>
        <taxon>Pseudomonadati</taxon>
        <taxon>Pseudomonadota</taxon>
        <taxon>Alphaproteobacteria</taxon>
        <taxon>Hyphomicrobiales</taxon>
        <taxon>Phyllobacteriaceae</taxon>
        <taxon>Phyllobacterium</taxon>
    </lineage>
</organism>